<dbReference type="Gene3D" id="2.60.40.10">
    <property type="entry name" value="Immunoglobulins"/>
    <property type="match status" value="1"/>
</dbReference>
<dbReference type="InterPro" id="IPR000315">
    <property type="entry name" value="Znf_B-box"/>
</dbReference>
<dbReference type="GO" id="GO:0000209">
    <property type="term" value="P:protein polyubiquitination"/>
    <property type="evidence" value="ECO:0007669"/>
    <property type="project" value="TreeGrafter"/>
</dbReference>
<keyword evidence="7" id="KW-0677">Repeat</keyword>
<evidence type="ECO:0000256" key="4">
    <source>
        <dbReference type="ARBA" id="ARBA00022553"/>
    </source>
</evidence>
<evidence type="ECO:0000256" key="1">
    <source>
        <dbReference type="ARBA" id="ARBA00000900"/>
    </source>
</evidence>
<dbReference type="CDD" id="cd20482">
    <property type="entry name" value="CC_brat-like"/>
    <property type="match status" value="1"/>
</dbReference>
<dbReference type="SUPFAM" id="SSF101898">
    <property type="entry name" value="NHL repeat"/>
    <property type="match status" value="1"/>
</dbReference>
<dbReference type="CDD" id="cd14960">
    <property type="entry name" value="NHL_TRIM2_like"/>
    <property type="match status" value="1"/>
</dbReference>
<dbReference type="GO" id="GO:0043161">
    <property type="term" value="P:proteasome-mediated ubiquitin-dependent protein catabolic process"/>
    <property type="evidence" value="ECO:0007669"/>
    <property type="project" value="TreeGrafter"/>
</dbReference>
<keyword evidence="18" id="KW-1185">Reference proteome</keyword>
<dbReference type="Gene3D" id="3.30.40.10">
    <property type="entry name" value="Zinc/RING finger domain, C3HC4 (zinc finger)"/>
    <property type="match status" value="1"/>
</dbReference>
<dbReference type="PROSITE" id="PS00518">
    <property type="entry name" value="ZF_RING_1"/>
    <property type="match status" value="1"/>
</dbReference>
<dbReference type="GO" id="GO:0061630">
    <property type="term" value="F:ubiquitin protein ligase activity"/>
    <property type="evidence" value="ECO:0007669"/>
    <property type="project" value="UniProtKB-EC"/>
</dbReference>
<dbReference type="PANTHER" id="PTHR24104">
    <property type="entry name" value="E3 UBIQUITIN-PROTEIN LIGASE NHLRC1-RELATED"/>
    <property type="match status" value="1"/>
</dbReference>
<name>A0A8K0A4M3_BRALA</name>
<dbReference type="InterPro" id="IPR001298">
    <property type="entry name" value="Filamin/ABP280_rpt"/>
</dbReference>
<dbReference type="FunFam" id="2.120.10.30:FF:000095">
    <property type="entry name" value="Uncharacterized protein"/>
    <property type="match status" value="1"/>
</dbReference>
<dbReference type="PROSITE" id="PS51125">
    <property type="entry name" value="NHL"/>
    <property type="match status" value="6"/>
</dbReference>
<dbReference type="SMART" id="SM00336">
    <property type="entry name" value="BBOX"/>
    <property type="match status" value="1"/>
</dbReference>
<dbReference type="InterPro" id="IPR013783">
    <property type="entry name" value="Ig-like_fold"/>
</dbReference>
<evidence type="ECO:0000256" key="11">
    <source>
        <dbReference type="PROSITE-ProRule" id="PRU00087"/>
    </source>
</evidence>
<feature type="domain" description="B box-type" evidence="16">
    <location>
        <begin position="101"/>
        <end position="142"/>
    </location>
</feature>
<evidence type="ECO:0000256" key="3">
    <source>
        <dbReference type="ARBA" id="ARBA00012483"/>
    </source>
</evidence>
<evidence type="ECO:0000256" key="10">
    <source>
        <dbReference type="PROSITE-ProRule" id="PRU00024"/>
    </source>
</evidence>
<keyword evidence="6" id="KW-0479">Metal-binding</keyword>
<comment type="catalytic activity">
    <reaction evidence="1">
        <text>S-ubiquitinyl-[E2 ubiquitin-conjugating enzyme]-L-cysteine + [acceptor protein]-L-lysine = [E2 ubiquitin-conjugating enzyme]-L-cysteine + N(6)-ubiquitinyl-[acceptor protein]-L-lysine.</text>
        <dbReference type="EC" id="2.3.2.27"/>
    </reaction>
</comment>
<feature type="domain" description="RING-type" evidence="15">
    <location>
        <begin position="18"/>
        <end position="59"/>
    </location>
</feature>
<feature type="region of interest" description="Disordered" evidence="14">
    <location>
        <begin position="429"/>
        <end position="455"/>
    </location>
</feature>
<gene>
    <name evidence="17" type="primary">TRIM2</name>
    <name evidence="17" type="ORF">BLAG_LOCUS20785</name>
</gene>
<dbReference type="PROSITE" id="PS50194">
    <property type="entry name" value="FILAMIN_REPEAT"/>
    <property type="match status" value="1"/>
</dbReference>
<dbReference type="InterPro" id="IPR017907">
    <property type="entry name" value="Znf_RING_CS"/>
</dbReference>
<dbReference type="PANTHER" id="PTHR24104:SF57">
    <property type="entry name" value="BEE-MILK PROTEIN"/>
    <property type="match status" value="1"/>
</dbReference>
<dbReference type="EC" id="2.3.2.27" evidence="3"/>
<evidence type="ECO:0000256" key="14">
    <source>
        <dbReference type="SAM" id="MobiDB-lite"/>
    </source>
</evidence>
<keyword evidence="9" id="KW-0862">Zinc</keyword>
<dbReference type="Pfam" id="PF00097">
    <property type="entry name" value="zf-C3HC4"/>
    <property type="match status" value="1"/>
</dbReference>
<dbReference type="Gene3D" id="3.30.160.60">
    <property type="entry name" value="Classic Zinc Finger"/>
    <property type="match status" value="1"/>
</dbReference>
<dbReference type="Proteomes" id="UP000838412">
    <property type="component" value="Chromosome 6"/>
</dbReference>
<evidence type="ECO:0000313" key="18">
    <source>
        <dbReference type="Proteomes" id="UP000838412"/>
    </source>
</evidence>
<feature type="repeat" description="Filamin" evidence="11">
    <location>
        <begin position="318"/>
        <end position="409"/>
    </location>
</feature>
<evidence type="ECO:0000256" key="6">
    <source>
        <dbReference type="ARBA" id="ARBA00022723"/>
    </source>
</evidence>
<dbReference type="GO" id="GO:0008270">
    <property type="term" value="F:zinc ion binding"/>
    <property type="evidence" value="ECO:0007669"/>
    <property type="project" value="UniProtKB-KW"/>
</dbReference>
<feature type="repeat" description="NHL" evidence="12">
    <location>
        <begin position="458"/>
        <end position="500"/>
    </location>
</feature>
<evidence type="ECO:0000313" key="17">
    <source>
        <dbReference type="EMBL" id="CAH1267425.1"/>
    </source>
</evidence>
<evidence type="ECO:0000259" key="16">
    <source>
        <dbReference type="PROSITE" id="PS50119"/>
    </source>
</evidence>
<dbReference type="InterPro" id="IPR014756">
    <property type="entry name" value="Ig_E-set"/>
</dbReference>
<dbReference type="OrthoDB" id="342730at2759"/>
<evidence type="ECO:0000256" key="5">
    <source>
        <dbReference type="ARBA" id="ARBA00022679"/>
    </source>
</evidence>
<dbReference type="FunFam" id="3.30.160.60:FF:000154">
    <property type="entry name" value="Tripartite motif-containing protein 2"/>
    <property type="match status" value="1"/>
</dbReference>
<dbReference type="SUPFAM" id="SSF57850">
    <property type="entry name" value="RING/U-box"/>
    <property type="match status" value="1"/>
</dbReference>
<dbReference type="InterPro" id="IPR018957">
    <property type="entry name" value="Znf_C3HC4_RING-type"/>
</dbReference>
<evidence type="ECO:0000256" key="13">
    <source>
        <dbReference type="SAM" id="Coils"/>
    </source>
</evidence>
<feature type="repeat" description="NHL" evidence="12">
    <location>
        <begin position="684"/>
        <end position="727"/>
    </location>
</feature>
<dbReference type="SMART" id="SM00184">
    <property type="entry name" value="RING"/>
    <property type="match status" value="1"/>
</dbReference>
<evidence type="ECO:0000256" key="8">
    <source>
        <dbReference type="ARBA" id="ARBA00022771"/>
    </source>
</evidence>
<keyword evidence="4" id="KW-0597">Phosphoprotein</keyword>
<reference evidence="17" key="1">
    <citation type="submission" date="2022-01" db="EMBL/GenBank/DDBJ databases">
        <authorList>
            <person name="Braso-Vives M."/>
        </authorList>
    </citation>
    <scope>NUCLEOTIDE SEQUENCE</scope>
</reference>
<dbReference type="Pfam" id="PF00630">
    <property type="entry name" value="Filamin"/>
    <property type="match status" value="1"/>
</dbReference>
<dbReference type="FunFam" id="3.30.40.10:FF:000032">
    <property type="entry name" value="Tripartite motif containing 2"/>
    <property type="match status" value="1"/>
</dbReference>
<dbReference type="EMBL" id="OV696691">
    <property type="protein sequence ID" value="CAH1267425.1"/>
    <property type="molecule type" value="Genomic_DNA"/>
</dbReference>
<dbReference type="Pfam" id="PF00643">
    <property type="entry name" value="zf-B_box"/>
    <property type="match status" value="1"/>
</dbReference>
<dbReference type="PROSITE" id="PS50089">
    <property type="entry name" value="ZF_RING_2"/>
    <property type="match status" value="1"/>
</dbReference>
<evidence type="ECO:0000256" key="7">
    <source>
        <dbReference type="ARBA" id="ARBA00022737"/>
    </source>
</evidence>
<feature type="repeat" description="NHL" evidence="12">
    <location>
        <begin position="504"/>
        <end position="547"/>
    </location>
</feature>
<dbReference type="InterPro" id="IPR011042">
    <property type="entry name" value="6-blade_b-propeller_TolB-like"/>
</dbReference>
<comment type="similarity">
    <text evidence="2">Belongs to the TRIM/RBCC family.</text>
</comment>
<dbReference type="InterPro" id="IPR003649">
    <property type="entry name" value="Bbox_C"/>
</dbReference>
<dbReference type="PROSITE" id="PS50119">
    <property type="entry name" value="ZF_BBOX"/>
    <property type="match status" value="1"/>
</dbReference>
<organism evidence="17 18">
    <name type="scientific">Branchiostoma lanceolatum</name>
    <name type="common">Common lancelet</name>
    <name type="synonym">Amphioxus lanceolatum</name>
    <dbReference type="NCBI Taxonomy" id="7740"/>
    <lineage>
        <taxon>Eukaryota</taxon>
        <taxon>Metazoa</taxon>
        <taxon>Chordata</taxon>
        <taxon>Cephalochordata</taxon>
        <taxon>Leptocardii</taxon>
        <taxon>Amphioxiformes</taxon>
        <taxon>Branchiostomatidae</taxon>
        <taxon>Branchiostoma</taxon>
    </lineage>
</organism>
<evidence type="ECO:0000256" key="12">
    <source>
        <dbReference type="PROSITE-ProRule" id="PRU00504"/>
    </source>
</evidence>
<dbReference type="CDD" id="cd16586">
    <property type="entry name" value="RING-HC_TRIM2_like_C-VII"/>
    <property type="match status" value="1"/>
</dbReference>
<feature type="repeat" description="NHL" evidence="12">
    <location>
        <begin position="593"/>
        <end position="636"/>
    </location>
</feature>
<evidence type="ECO:0000259" key="15">
    <source>
        <dbReference type="PROSITE" id="PS50089"/>
    </source>
</evidence>
<dbReference type="Pfam" id="PF01436">
    <property type="entry name" value="NHL"/>
    <property type="match status" value="5"/>
</dbReference>
<keyword evidence="8 10" id="KW-0863">Zinc-finger</keyword>
<dbReference type="SUPFAM" id="SSF57845">
    <property type="entry name" value="B-box zinc-binding domain"/>
    <property type="match status" value="1"/>
</dbReference>
<dbReference type="SMART" id="SM00557">
    <property type="entry name" value="IG_FLMN"/>
    <property type="match status" value="1"/>
</dbReference>
<feature type="coiled-coil region" evidence="13">
    <location>
        <begin position="143"/>
        <end position="205"/>
    </location>
</feature>
<feature type="region of interest" description="Disordered" evidence="14">
    <location>
        <begin position="86"/>
        <end position="107"/>
    </location>
</feature>
<proteinExistence type="inferred from homology"/>
<feature type="repeat" description="NHL" evidence="12">
    <location>
        <begin position="548"/>
        <end position="589"/>
    </location>
</feature>
<protein>
    <recommendedName>
        <fullName evidence="3">RING-type E3 ubiquitin transferase</fullName>
        <ecNumber evidence="3">2.3.2.27</ecNumber>
    </recommendedName>
</protein>
<sequence length="728" mass="79816">MASNIPVVKQIDKQFLICGICLERYKTPKVLPCLHTFCECCLQTYIPQESLSLSCPVCRQTSILPEEGVSALQNNFFITGLMEVLERPEEDSEDPPEAMKPQPLSCPSHEGQDLEYYCQSCETAVCQNCTAVEHNEHTTVQLKDVVQDHKAALQQRLEIAKSQLPSIGEAIKNISEISQHLATKKSDAEIEITSAFEELEKAISQRKTALFSELETIYSSKNQVLHDQKEALNSALANISSSCEFTEQALSHGNETEVLLIKKQMSDRLTELASIKYPLKPEQNDFVLFQAELDNIKRSIANLGCILTNHSVGHETVASGEGLRQGVIGRQMSVTITTKDRLGSLIKTGHADISVEIASPEGSMIDGEVADNKNGTYELTYLPQKEGKYSMALRLFGEHVRGSPFDLKVIPESQLPDQSVKTKMIKTGTVRQKAYKRPASSRSKGSRPRSNPIEDDLVMRVGVKGRNKGEFTNPQGVATCPGKIIVADSNNQVIQVFSNMGDFKLKFGARGRNAGQLQRPTGVTVSHNGNYIVADYDNKWVSVFGPDGKFINKFGSGKLLGPKGVAVDKNGHIIVVDNKASCVFIFQSNGKFLQKFGSRGNDDKQFAGPHFVAVSPANNIVVSDFHNHCVKVFDPNGTFLYRFGSNGEGNGQFNAPTGVAVDSSGNIIVADWGNSRIQVFDCTGSFLSYVNTMADPLYGPQGLCLTADGYVAVADSGNHCFKIYKYLQ</sequence>
<keyword evidence="5" id="KW-0808">Transferase</keyword>
<evidence type="ECO:0000256" key="2">
    <source>
        <dbReference type="ARBA" id="ARBA00008518"/>
    </source>
</evidence>
<dbReference type="InterPro" id="IPR057750">
    <property type="entry name" value="TRIM2/3_C"/>
</dbReference>
<dbReference type="Gene3D" id="2.120.10.30">
    <property type="entry name" value="TolB, C-terminal domain"/>
    <property type="match status" value="2"/>
</dbReference>
<keyword evidence="13" id="KW-0175">Coiled coil</keyword>
<dbReference type="InterPro" id="IPR001841">
    <property type="entry name" value="Znf_RING"/>
</dbReference>
<dbReference type="AlphaFoldDB" id="A0A8K0A4M3"/>
<dbReference type="InterPro" id="IPR050952">
    <property type="entry name" value="TRIM-NHL_E3_ligases"/>
</dbReference>
<evidence type="ECO:0000256" key="9">
    <source>
        <dbReference type="ARBA" id="ARBA00022833"/>
    </source>
</evidence>
<dbReference type="InterPro" id="IPR013083">
    <property type="entry name" value="Znf_RING/FYVE/PHD"/>
</dbReference>
<dbReference type="InterPro" id="IPR001258">
    <property type="entry name" value="NHL_repeat"/>
</dbReference>
<dbReference type="InterPro" id="IPR017868">
    <property type="entry name" value="Filamin/ABP280_repeat-like"/>
</dbReference>
<dbReference type="SMART" id="SM00502">
    <property type="entry name" value="BBC"/>
    <property type="match status" value="1"/>
</dbReference>
<dbReference type="SUPFAM" id="SSF81296">
    <property type="entry name" value="E set domains"/>
    <property type="match status" value="1"/>
</dbReference>
<feature type="repeat" description="NHL" evidence="12">
    <location>
        <begin position="640"/>
        <end position="683"/>
    </location>
</feature>
<dbReference type="CDD" id="cd19759">
    <property type="entry name" value="Bbox2_TRIM2-like"/>
    <property type="match status" value="1"/>
</dbReference>
<accession>A0A8K0A4M3</accession>